<keyword evidence="2" id="KW-1185">Reference proteome</keyword>
<dbReference type="AlphaFoldDB" id="A0A327ZH21"/>
<reference evidence="1 2" key="1">
    <citation type="submission" date="2018-06" db="EMBL/GenBank/DDBJ databases">
        <title>Genomic Encyclopedia of Type Strains, Phase III (KMG-III): the genomes of soil and plant-associated and newly described type strains.</title>
        <authorList>
            <person name="Whitman W."/>
        </authorList>
    </citation>
    <scope>NUCLEOTIDE SEQUENCE [LARGE SCALE GENOMIC DNA]</scope>
    <source>
        <strain evidence="1 2">CGMCC 4.7090</strain>
    </source>
</reference>
<dbReference type="Proteomes" id="UP000249341">
    <property type="component" value="Unassembled WGS sequence"/>
</dbReference>
<name>A0A327ZH21_9ACTN</name>
<gene>
    <name evidence="1" type="ORF">B0I29_104236</name>
</gene>
<protein>
    <submittedName>
        <fullName evidence="1">Uncharacterized protein</fullName>
    </submittedName>
</protein>
<comment type="caution">
    <text evidence="1">The sequence shown here is derived from an EMBL/GenBank/DDBJ whole genome shotgun (WGS) entry which is preliminary data.</text>
</comment>
<dbReference type="RefSeq" id="WP_111648906.1">
    <property type="nucleotide sequence ID" value="NZ_JACHWI010000001.1"/>
</dbReference>
<sequence length="63" mass="7116">MTKANPLRYEMRMKPEFAREYTREQVVGAPFRYPMGGHMISTGLVVGWIDEPDGAVTLTVEQG</sequence>
<evidence type="ECO:0000313" key="1">
    <source>
        <dbReference type="EMBL" id="RAK39699.1"/>
    </source>
</evidence>
<proteinExistence type="predicted"/>
<accession>A0A327ZH21</accession>
<dbReference type="OrthoDB" id="9945933at2"/>
<organism evidence="1 2">
    <name type="scientific">Actinoplanes lutulentus</name>
    <dbReference type="NCBI Taxonomy" id="1287878"/>
    <lineage>
        <taxon>Bacteria</taxon>
        <taxon>Bacillati</taxon>
        <taxon>Actinomycetota</taxon>
        <taxon>Actinomycetes</taxon>
        <taxon>Micromonosporales</taxon>
        <taxon>Micromonosporaceae</taxon>
        <taxon>Actinoplanes</taxon>
    </lineage>
</organism>
<dbReference type="EMBL" id="QLMJ01000004">
    <property type="protein sequence ID" value="RAK39699.1"/>
    <property type="molecule type" value="Genomic_DNA"/>
</dbReference>
<evidence type="ECO:0000313" key="2">
    <source>
        <dbReference type="Proteomes" id="UP000249341"/>
    </source>
</evidence>